<proteinExistence type="inferred from homology"/>
<feature type="region of interest" description="Disordered" evidence="4">
    <location>
        <begin position="1"/>
        <end position="44"/>
    </location>
</feature>
<gene>
    <name evidence="5" type="ORF">E0H75_42145</name>
</gene>
<organism evidence="5 6">
    <name type="scientific">Kribbella capetownensis</name>
    <dbReference type="NCBI Taxonomy" id="1572659"/>
    <lineage>
        <taxon>Bacteria</taxon>
        <taxon>Bacillati</taxon>
        <taxon>Actinomycetota</taxon>
        <taxon>Actinomycetes</taxon>
        <taxon>Propionibacteriales</taxon>
        <taxon>Kribbellaceae</taxon>
        <taxon>Kribbella</taxon>
    </lineage>
</organism>
<dbReference type="Pfam" id="PF00436">
    <property type="entry name" value="SSB"/>
    <property type="match status" value="1"/>
</dbReference>
<reference evidence="5 6" key="1">
    <citation type="submission" date="2019-02" db="EMBL/GenBank/DDBJ databases">
        <title>Kribbella capetownensis sp. nov. and Kribbella speibonae sp. nov., isolated from soil.</title>
        <authorList>
            <person name="Curtis S.M."/>
            <person name="Norton I."/>
            <person name="Everest G.J."/>
            <person name="Meyers P.R."/>
        </authorList>
    </citation>
    <scope>NUCLEOTIDE SEQUENCE [LARGE SCALE GENOMIC DNA]</scope>
    <source>
        <strain evidence="5 6">YM53</strain>
    </source>
</reference>
<dbReference type="PANTHER" id="PTHR10302:SF0">
    <property type="entry name" value="SINGLE-STRANDED DNA-BINDING PROTEIN, MITOCHONDRIAL"/>
    <property type="match status" value="1"/>
</dbReference>
<evidence type="ECO:0000313" key="6">
    <source>
        <dbReference type="Proteomes" id="UP000293342"/>
    </source>
</evidence>
<dbReference type="HAMAP" id="MF_00984">
    <property type="entry name" value="SSB"/>
    <property type="match status" value="1"/>
</dbReference>
<keyword evidence="6" id="KW-1185">Reference proteome</keyword>
<evidence type="ECO:0000256" key="1">
    <source>
        <dbReference type="ARBA" id="ARBA00023125"/>
    </source>
</evidence>
<dbReference type="InterPro" id="IPR012340">
    <property type="entry name" value="NA-bd_OB-fold"/>
</dbReference>
<protein>
    <recommendedName>
        <fullName evidence="2 3">Single-stranded DNA-binding protein</fullName>
        <shortName evidence="2">SSB</shortName>
    </recommendedName>
</protein>
<sequence>MRPQGIEPLGRSCAPWSPTPTTAAPQHPHPEDHHTRTPSQEDPMRTTVTFEGRLAADPELTITPGGKNIVEFTVAVNERRQIDGQWQDGDTTWHRVKAFRKLGENIIESLTQGDLVIVHGTITTDTWTDKETQQKRSAQKIIADLVGPSLRAHTTTITTPHTPAEIHPAPASI</sequence>
<dbReference type="CDD" id="cd04496">
    <property type="entry name" value="SSB_OBF"/>
    <property type="match status" value="1"/>
</dbReference>
<dbReference type="GO" id="GO:0006260">
    <property type="term" value="P:DNA replication"/>
    <property type="evidence" value="ECO:0007669"/>
    <property type="project" value="InterPro"/>
</dbReference>
<accession>A0A4R0INE1</accession>
<dbReference type="OrthoDB" id="4427276at2"/>
<evidence type="ECO:0000256" key="3">
    <source>
        <dbReference type="RuleBase" id="RU000524"/>
    </source>
</evidence>
<name>A0A4R0INE1_9ACTN</name>
<dbReference type="InterPro" id="IPR000424">
    <property type="entry name" value="Primosome_PriB/ssb"/>
</dbReference>
<evidence type="ECO:0000313" key="5">
    <source>
        <dbReference type="EMBL" id="TCC33864.1"/>
    </source>
</evidence>
<comment type="subunit">
    <text evidence="2">Homotetramer.</text>
</comment>
<evidence type="ECO:0000256" key="2">
    <source>
        <dbReference type="HAMAP-Rule" id="MF_00984"/>
    </source>
</evidence>
<comment type="caution">
    <text evidence="2">Lacks conserved residue(s) required for the propagation of feature annotation.</text>
</comment>
<dbReference type="PANTHER" id="PTHR10302">
    <property type="entry name" value="SINGLE-STRANDED DNA-BINDING PROTEIN"/>
    <property type="match status" value="1"/>
</dbReference>
<comment type="caution">
    <text evidence="5">The sequence shown here is derived from an EMBL/GenBank/DDBJ whole genome shotgun (WGS) entry which is preliminary data.</text>
</comment>
<keyword evidence="1 2" id="KW-0238">DNA-binding</keyword>
<dbReference type="Gene3D" id="2.40.50.140">
    <property type="entry name" value="Nucleic acid-binding proteins"/>
    <property type="match status" value="1"/>
</dbReference>
<dbReference type="GO" id="GO:0009295">
    <property type="term" value="C:nucleoid"/>
    <property type="evidence" value="ECO:0007669"/>
    <property type="project" value="TreeGrafter"/>
</dbReference>
<dbReference type="AlphaFoldDB" id="A0A4R0INE1"/>
<dbReference type="EMBL" id="SJKD01000019">
    <property type="protein sequence ID" value="TCC33864.1"/>
    <property type="molecule type" value="Genomic_DNA"/>
</dbReference>
<evidence type="ECO:0000256" key="4">
    <source>
        <dbReference type="SAM" id="MobiDB-lite"/>
    </source>
</evidence>
<dbReference type="GO" id="GO:0003697">
    <property type="term" value="F:single-stranded DNA binding"/>
    <property type="evidence" value="ECO:0007669"/>
    <property type="project" value="UniProtKB-UniRule"/>
</dbReference>
<feature type="compositionally biased region" description="Low complexity" evidence="4">
    <location>
        <begin position="14"/>
        <end position="26"/>
    </location>
</feature>
<dbReference type="NCBIfam" id="TIGR00621">
    <property type="entry name" value="ssb"/>
    <property type="match status" value="1"/>
</dbReference>
<dbReference type="InterPro" id="IPR011344">
    <property type="entry name" value="ssDNA-bd"/>
</dbReference>
<dbReference type="Proteomes" id="UP000293342">
    <property type="component" value="Unassembled WGS sequence"/>
</dbReference>
<dbReference type="PROSITE" id="PS50935">
    <property type="entry name" value="SSB"/>
    <property type="match status" value="1"/>
</dbReference>
<dbReference type="SUPFAM" id="SSF50249">
    <property type="entry name" value="Nucleic acid-binding proteins"/>
    <property type="match status" value="1"/>
</dbReference>